<evidence type="ECO:0000313" key="2">
    <source>
        <dbReference type="EMBL" id="MBN7773460.1"/>
    </source>
</evidence>
<evidence type="ECO:0000259" key="1">
    <source>
        <dbReference type="PROSITE" id="PS50943"/>
    </source>
</evidence>
<dbReference type="InterPro" id="IPR010982">
    <property type="entry name" value="Lambda_DNA-bd_dom_sf"/>
</dbReference>
<gene>
    <name evidence="2" type="ORF">JYB65_08805</name>
</gene>
<dbReference type="Gene3D" id="1.10.260.40">
    <property type="entry name" value="lambda repressor-like DNA-binding domains"/>
    <property type="match status" value="1"/>
</dbReference>
<comment type="caution">
    <text evidence="2">The sequence shown here is derived from an EMBL/GenBank/DDBJ whole genome shotgun (WGS) entry which is preliminary data.</text>
</comment>
<dbReference type="Pfam" id="PF07022">
    <property type="entry name" value="Phage_CI_repr"/>
    <property type="match status" value="1"/>
</dbReference>
<dbReference type="InterPro" id="IPR001387">
    <property type="entry name" value="Cro/C1-type_HTH"/>
</dbReference>
<dbReference type="GO" id="GO:0045892">
    <property type="term" value="P:negative regulation of DNA-templated transcription"/>
    <property type="evidence" value="ECO:0007669"/>
    <property type="project" value="InterPro"/>
</dbReference>
<dbReference type="RefSeq" id="WP_206582300.1">
    <property type="nucleotide sequence ID" value="NZ_JAFJZZ010000003.1"/>
</dbReference>
<dbReference type="EMBL" id="JAFJZZ010000003">
    <property type="protein sequence ID" value="MBN7773460.1"/>
    <property type="molecule type" value="Genomic_DNA"/>
</dbReference>
<dbReference type="CDD" id="cd00093">
    <property type="entry name" value="HTH_XRE"/>
    <property type="match status" value="1"/>
</dbReference>
<dbReference type="SUPFAM" id="SSF47413">
    <property type="entry name" value="lambda repressor-like DNA-binding domains"/>
    <property type="match status" value="1"/>
</dbReference>
<feature type="domain" description="HTH cro/C1-type" evidence="1">
    <location>
        <begin position="21"/>
        <end position="63"/>
    </location>
</feature>
<sequence length="115" mass="13091">METINSRIFSIIDSSKDLSDTKMAKYLGCSKSTVSRWRHEDITPHSKYTGAIAEYLGVSVNYLLKGENDFDDELEACVELLHRDKRYRVLLDSSSKLNGEALEQLIAFIDKINSK</sequence>
<organism evidence="2 3">
    <name type="scientific">Clostridium aminobutyricum</name>
    <dbReference type="NCBI Taxonomy" id="33953"/>
    <lineage>
        <taxon>Bacteria</taxon>
        <taxon>Bacillati</taxon>
        <taxon>Bacillota</taxon>
        <taxon>Clostridia</taxon>
        <taxon>Eubacteriales</taxon>
        <taxon>Clostridiaceae</taxon>
        <taxon>Clostridium</taxon>
    </lineage>
</organism>
<accession>A0A939D988</accession>
<dbReference type="InterPro" id="IPR010744">
    <property type="entry name" value="Phage_CI_N"/>
</dbReference>
<dbReference type="Proteomes" id="UP000664545">
    <property type="component" value="Unassembled WGS sequence"/>
</dbReference>
<protein>
    <submittedName>
        <fullName evidence="2">Helix-turn-helix domain-containing protein</fullName>
    </submittedName>
</protein>
<dbReference type="AlphaFoldDB" id="A0A939D988"/>
<name>A0A939D988_CLOAM</name>
<proteinExistence type="predicted"/>
<evidence type="ECO:0000313" key="3">
    <source>
        <dbReference type="Proteomes" id="UP000664545"/>
    </source>
</evidence>
<dbReference type="GO" id="GO:0003677">
    <property type="term" value="F:DNA binding"/>
    <property type="evidence" value="ECO:0007669"/>
    <property type="project" value="InterPro"/>
</dbReference>
<reference evidence="2" key="1">
    <citation type="submission" date="2021-02" db="EMBL/GenBank/DDBJ databases">
        <title>Abyssanaerobacter marinus gen.nov., sp., nov, anaerobic bacterium isolated from the Onnuri vent field of Indian Ocean and suggestion of Mogibacteriaceae fam. nov., and proposal of reclassification of ambiguous this family's genus member.</title>
        <authorList>
            <person name="Kim Y.J."/>
            <person name="Yang J.-A."/>
        </authorList>
    </citation>
    <scope>NUCLEOTIDE SEQUENCE</scope>
    <source>
        <strain evidence="2">DSM 2634</strain>
    </source>
</reference>
<keyword evidence="3" id="KW-1185">Reference proteome</keyword>
<dbReference type="PROSITE" id="PS50943">
    <property type="entry name" value="HTH_CROC1"/>
    <property type="match status" value="1"/>
</dbReference>